<evidence type="ECO:0000256" key="3">
    <source>
        <dbReference type="ARBA" id="ARBA00022723"/>
    </source>
</evidence>
<dbReference type="Pfam" id="PF13193">
    <property type="entry name" value="AMP-binding_C"/>
    <property type="match status" value="1"/>
</dbReference>
<dbReference type="RefSeq" id="WP_006023923.1">
    <property type="nucleotide sequence ID" value="NZ_CP013380.1"/>
</dbReference>
<evidence type="ECO:0000256" key="2">
    <source>
        <dbReference type="ARBA" id="ARBA00022598"/>
    </source>
</evidence>
<sequence>MNLIAALERAARATPDKPFLRDDGATITYRQMQQRSRRAADVLASFGIAPGERVAAMCLNTPAFFDLLLGAWRIGVVVVPVNHKLQAPEVDHILRHSASRAVLFDAALAPVLAKVEHGARRLVTEGEANGAAPFDRLVADATGLASGASGAPDDAALAEILYTSGTTGRPKGCMHSHHTVALAAATSALALSMTERERTLMAMPVWHASPLNNWFGGTLYVGGTVVLMREYHPLRFLQTVEAEQATLYFGAPVSYTLPLETIADFASFDLTSVRAWLYGGGPIGAALARRLMHAYRSEAFYQVYGMTETGPAGTVLYPFEQTMKAGSIGRQGTPGVDVRVVTASGDDARPNEIGEILLRADSMMLGYLDDPGATRAAFDDDGWYRSGDVARVDADGYLFVVDRIKDMIVTGGENVYSKEVEDVLTAHPAVSEAAVIGRAHPQWGETVVAHVVLRAPGGTSGAGGAEAAVDADALRAFCETRLAAYKIPREYVFAERLPRTPTGKLQKYLLRAGGGA</sequence>
<proteinExistence type="inferred from homology"/>
<dbReference type="Proteomes" id="UP000594943">
    <property type="component" value="Chromosome 1"/>
</dbReference>
<dbReference type="Gene3D" id="3.40.50.12780">
    <property type="entry name" value="N-terminal domain of ligase-like"/>
    <property type="match status" value="1"/>
</dbReference>
<evidence type="ECO:0000256" key="1">
    <source>
        <dbReference type="ARBA" id="ARBA00006432"/>
    </source>
</evidence>
<keyword evidence="2" id="KW-0436">Ligase</keyword>
<comment type="similarity">
    <text evidence="1">Belongs to the ATP-dependent AMP-binding enzyme family.</text>
</comment>
<dbReference type="InterPro" id="IPR020845">
    <property type="entry name" value="AMP-binding_CS"/>
</dbReference>
<accession>A0A7U4SQD7</accession>
<dbReference type="InterPro" id="IPR000873">
    <property type="entry name" value="AMP-dep_synth/lig_dom"/>
</dbReference>
<dbReference type="Gene3D" id="3.30.300.30">
    <property type="match status" value="1"/>
</dbReference>
<dbReference type="Pfam" id="PF00501">
    <property type="entry name" value="AMP-binding"/>
    <property type="match status" value="1"/>
</dbReference>
<dbReference type="EMBL" id="CP065686">
    <property type="protein sequence ID" value="QPS43770.1"/>
    <property type="molecule type" value="Genomic_DNA"/>
</dbReference>
<dbReference type="SUPFAM" id="SSF56801">
    <property type="entry name" value="Acetyl-CoA synthetase-like"/>
    <property type="match status" value="1"/>
</dbReference>
<reference evidence="4 5" key="1">
    <citation type="submission" date="2020-12" db="EMBL/GenBank/DDBJ databases">
        <title>FDA dAtabase for Regulatory Grade micrObial Sequences (FDA-ARGOS): Supporting development and validation of Infectious Disease Dx tests.</title>
        <authorList>
            <person name="Nelson B."/>
            <person name="Plummer A."/>
            <person name="Tallon L."/>
            <person name="Sadzewicz L."/>
            <person name="Zhao X."/>
            <person name="Boylan J."/>
            <person name="Ott S."/>
            <person name="Bowen H."/>
            <person name="Vavikolanu K."/>
            <person name="Mehta A."/>
            <person name="Aluvathingal J."/>
            <person name="Nadendla S."/>
            <person name="Myers T."/>
            <person name="Yan Y."/>
            <person name="Sichtig H."/>
        </authorList>
    </citation>
    <scope>NUCLEOTIDE SEQUENCE [LARGE SCALE GENOMIC DNA]</scope>
    <source>
        <strain evidence="4 5">FDAARGOS_899</strain>
    </source>
</reference>
<name>A0A7U4SQD7_9BURK</name>
<dbReference type="InterPro" id="IPR042099">
    <property type="entry name" value="ANL_N_sf"/>
</dbReference>
<dbReference type="FunFam" id="3.30.300.30:FF:000008">
    <property type="entry name" value="2,3-dihydroxybenzoate-AMP ligase"/>
    <property type="match status" value="1"/>
</dbReference>
<dbReference type="AlphaFoldDB" id="A0A7U4SQD7"/>
<dbReference type="InterPro" id="IPR025110">
    <property type="entry name" value="AMP-bd_C"/>
</dbReference>
<gene>
    <name evidence="4" type="ORF">I6G56_19985</name>
</gene>
<dbReference type="InterPro" id="IPR050237">
    <property type="entry name" value="ATP-dep_AMP-bd_enzyme"/>
</dbReference>
<dbReference type="PANTHER" id="PTHR43767">
    <property type="entry name" value="LONG-CHAIN-FATTY-ACID--COA LIGASE"/>
    <property type="match status" value="1"/>
</dbReference>
<dbReference type="PANTHER" id="PTHR43767:SF1">
    <property type="entry name" value="NONRIBOSOMAL PEPTIDE SYNTHASE PES1 (EUROFUNG)-RELATED"/>
    <property type="match status" value="1"/>
</dbReference>
<keyword evidence="3" id="KW-0479">Metal-binding</keyword>
<dbReference type="KEGG" id="bhg:I6G56_19985"/>
<evidence type="ECO:0000313" key="4">
    <source>
        <dbReference type="EMBL" id="QPS43770.1"/>
    </source>
</evidence>
<accession>A0A7T2U159</accession>
<evidence type="ECO:0000313" key="5">
    <source>
        <dbReference type="Proteomes" id="UP000594943"/>
    </source>
</evidence>
<dbReference type="GO" id="GO:0046872">
    <property type="term" value="F:metal ion binding"/>
    <property type="evidence" value="ECO:0007669"/>
    <property type="project" value="UniProtKB-KW"/>
</dbReference>
<protein>
    <submittedName>
        <fullName evidence="4">AMP-binding protein</fullName>
    </submittedName>
</protein>
<dbReference type="PROSITE" id="PS00455">
    <property type="entry name" value="AMP_BINDING"/>
    <property type="match status" value="1"/>
</dbReference>
<dbReference type="GO" id="GO:0016878">
    <property type="term" value="F:acid-thiol ligase activity"/>
    <property type="evidence" value="ECO:0007669"/>
    <property type="project" value="UniProtKB-ARBA"/>
</dbReference>
<dbReference type="InterPro" id="IPR045851">
    <property type="entry name" value="AMP-bd_C_sf"/>
</dbReference>
<organism evidence="4 5">
    <name type="scientific">Burkholderia humptydooensis</name>
    <dbReference type="NCBI Taxonomy" id="430531"/>
    <lineage>
        <taxon>Bacteria</taxon>
        <taxon>Pseudomonadati</taxon>
        <taxon>Pseudomonadota</taxon>
        <taxon>Betaproteobacteria</taxon>
        <taxon>Burkholderiales</taxon>
        <taxon>Burkholderiaceae</taxon>
        <taxon>Burkholderia</taxon>
        <taxon>pseudomallei group</taxon>
    </lineage>
</organism>